<keyword evidence="3" id="KW-0597">Phosphoprotein</keyword>
<feature type="domain" description="Cation-transporting P-type ATPase N-terminal" evidence="11">
    <location>
        <begin position="2"/>
        <end position="57"/>
    </location>
</feature>
<evidence type="ECO:0000256" key="3">
    <source>
        <dbReference type="ARBA" id="ARBA00022553"/>
    </source>
</evidence>
<dbReference type="Gene3D" id="2.70.150.10">
    <property type="entry name" value="Calcium-transporting ATPase, cytoplasmic transduction domain A"/>
    <property type="match status" value="1"/>
</dbReference>
<dbReference type="InterPro" id="IPR001757">
    <property type="entry name" value="P_typ_ATPase"/>
</dbReference>
<dbReference type="Gene3D" id="3.40.50.1000">
    <property type="entry name" value="HAD superfamily/HAD-like"/>
    <property type="match status" value="1"/>
</dbReference>
<evidence type="ECO:0000313" key="12">
    <source>
        <dbReference type="EMBL" id="OGK41915.1"/>
    </source>
</evidence>
<dbReference type="GO" id="GO:0005524">
    <property type="term" value="F:ATP binding"/>
    <property type="evidence" value="ECO:0007669"/>
    <property type="project" value="UniProtKB-KW"/>
</dbReference>
<feature type="transmembrane region" description="Helical" evidence="10">
    <location>
        <begin position="61"/>
        <end position="78"/>
    </location>
</feature>
<dbReference type="InterPro" id="IPR023214">
    <property type="entry name" value="HAD_sf"/>
</dbReference>
<evidence type="ECO:0000259" key="11">
    <source>
        <dbReference type="SMART" id="SM00831"/>
    </source>
</evidence>
<feature type="transmembrane region" description="Helical" evidence="10">
    <location>
        <begin position="831"/>
        <end position="848"/>
    </location>
</feature>
<dbReference type="PRINTS" id="PR00121">
    <property type="entry name" value="NAKATPASE"/>
</dbReference>
<dbReference type="PANTHER" id="PTHR42861">
    <property type="entry name" value="CALCIUM-TRANSPORTING ATPASE"/>
    <property type="match status" value="1"/>
</dbReference>
<dbReference type="Gene3D" id="1.20.1110.10">
    <property type="entry name" value="Calcium-transporting ATPase, transmembrane domain"/>
    <property type="match status" value="1"/>
</dbReference>
<dbReference type="SUPFAM" id="SSF81653">
    <property type="entry name" value="Calcium ATPase, transduction domain A"/>
    <property type="match status" value="1"/>
</dbReference>
<keyword evidence="5" id="KW-0547">Nucleotide-binding</keyword>
<evidence type="ECO:0000256" key="5">
    <source>
        <dbReference type="ARBA" id="ARBA00022741"/>
    </source>
</evidence>
<dbReference type="InterPro" id="IPR036412">
    <property type="entry name" value="HAD-like_sf"/>
</dbReference>
<dbReference type="Pfam" id="PF00689">
    <property type="entry name" value="Cation_ATPase_C"/>
    <property type="match status" value="1"/>
</dbReference>
<keyword evidence="6" id="KW-0067">ATP-binding</keyword>
<evidence type="ECO:0000256" key="9">
    <source>
        <dbReference type="ARBA" id="ARBA00023136"/>
    </source>
</evidence>
<accession>A0A1F7IEY0</accession>
<dbReference type="GO" id="GO:0016887">
    <property type="term" value="F:ATP hydrolysis activity"/>
    <property type="evidence" value="ECO:0007669"/>
    <property type="project" value="InterPro"/>
</dbReference>
<protein>
    <recommendedName>
        <fullName evidence="11">Cation-transporting P-type ATPase N-terminal domain-containing protein</fullName>
    </recommendedName>
</protein>
<dbReference type="Pfam" id="PF13246">
    <property type="entry name" value="Cation_ATPase"/>
    <property type="match status" value="1"/>
</dbReference>
<comment type="similarity">
    <text evidence="2">Belongs to the cation transport ATPase (P-type) (TC 3.A.3) family. Type IIIA subfamily.</text>
</comment>
<evidence type="ECO:0000313" key="13">
    <source>
        <dbReference type="Proteomes" id="UP000177698"/>
    </source>
</evidence>
<dbReference type="NCBIfam" id="TIGR01494">
    <property type="entry name" value="ATPase_P-type"/>
    <property type="match status" value="2"/>
</dbReference>
<feature type="transmembrane region" description="Helical" evidence="10">
    <location>
        <begin position="664"/>
        <end position="684"/>
    </location>
</feature>
<dbReference type="SUPFAM" id="SSF81665">
    <property type="entry name" value="Calcium ATPase, transmembrane domain M"/>
    <property type="match status" value="1"/>
</dbReference>
<feature type="transmembrane region" description="Helical" evidence="10">
    <location>
        <begin position="761"/>
        <end position="783"/>
    </location>
</feature>
<keyword evidence="8 10" id="KW-1133">Transmembrane helix</keyword>
<keyword evidence="4 10" id="KW-0812">Transmembrane</keyword>
<dbReference type="Gene3D" id="3.40.1110.10">
    <property type="entry name" value="Calcium-transporting ATPase, cytoplasmic domain N"/>
    <property type="match status" value="1"/>
</dbReference>
<dbReference type="InterPro" id="IPR004014">
    <property type="entry name" value="ATPase_P-typ_cation-transptr_N"/>
</dbReference>
<dbReference type="InterPro" id="IPR044492">
    <property type="entry name" value="P_typ_ATPase_HD_dom"/>
</dbReference>
<dbReference type="GO" id="GO:0016020">
    <property type="term" value="C:membrane"/>
    <property type="evidence" value="ECO:0007669"/>
    <property type="project" value="UniProtKB-SubCell"/>
</dbReference>
<dbReference type="STRING" id="1802056.A2954_02595"/>
<reference evidence="12 13" key="1">
    <citation type="journal article" date="2016" name="Nat. Commun.">
        <title>Thousands of microbial genomes shed light on interconnected biogeochemical processes in an aquifer system.</title>
        <authorList>
            <person name="Anantharaman K."/>
            <person name="Brown C.T."/>
            <person name="Hug L.A."/>
            <person name="Sharon I."/>
            <person name="Castelle C.J."/>
            <person name="Probst A.J."/>
            <person name="Thomas B.C."/>
            <person name="Singh A."/>
            <person name="Wilkins M.J."/>
            <person name="Karaoz U."/>
            <person name="Brodie E.L."/>
            <person name="Williams K.H."/>
            <person name="Hubbard S.S."/>
            <person name="Banfield J.F."/>
        </authorList>
    </citation>
    <scope>NUCLEOTIDE SEQUENCE [LARGE SCALE GENOMIC DNA]</scope>
</reference>
<dbReference type="InterPro" id="IPR006068">
    <property type="entry name" value="ATPase_P-typ_cation-transptr_C"/>
</dbReference>
<dbReference type="InterPro" id="IPR023298">
    <property type="entry name" value="ATPase_P-typ_TM_dom_sf"/>
</dbReference>
<dbReference type="SFLD" id="SFLDG00002">
    <property type="entry name" value="C1.7:_P-type_atpase_like"/>
    <property type="match status" value="1"/>
</dbReference>
<comment type="caution">
    <text evidence="12">The sequence shown here is derived from an EMBL/GenBank/DDBJ whole genome shotgun (WGS) entry which is preliminary data.</text>
</comment>
<comment type="subcellular location">
    <subcellularLocation>
        <location evidence="1">Membrane</location>
        <topology evidence="1">Multi-pass membrane protein</topology>
    </subcellularLocation>
</comment>
<keyword evidence="9 10" id="KW-0472">Membrane</keyword>
<organism evidence="12 13">
    <name type="scientific">Candidatus Roizmanbacteria bacterium RIFCSPLOWO2_01_FULL_37_12</name>
    <dbReference type="NCBI Taxonomy" id="1802056"/>
    <lineage>
        <taxon>Bacteria</taxon>
        <taxon>Candidatus Roizmaniibacteriota</taxon>
    </lineage>
</organism>
<dbReference type="AlphaFoldDB" id="A0A1F7IEY0"/>
<dbReference type="InterPro" id="IPR018303">
    <property type="entry name" value="ATPase_P-typ_P_site"/>
</dbReference>
<dbReference type="SMART" id="SM00831">
    <property type="entry name" value="Cation_ATPase_N"/>
    <property type="match status" value="1"/>
</dbReference>
<evidence type="ECO:0000256" key="8">
    <source>
        <dbReference type="ARBA" id="ARBA00022989"/>
    </source>
</evidence>
<dbReference type="InterPro" id="IPR059000">
    <property type="entry name" value="ATPase_P-type_domA"/>
</dbReference>
<evidence type="ECO:0000256" key="10">
    <source>
        <dbReference type="SAM" id="Phobius"/>
    </source>
</evidence>
<dbReference type="Pfam" id="PF00122">
    <property type="entry name" value="E1-E2_ATPase"/>
    <property type="match status" value="1"/>
</dbReference>
<feature type="transmembrane region" description="Helical" evidence="10">
    <location>
        <begin position="795"/>
        <end position="819"/>
    </location>
</feature>
<evidence type="ECO:0000256" key="2">
    <source>
        <dbReference type="ARBA" id="ARBA00008804"/>
    </source>
</evidence>
<dbReference type="Proteomes" id="UP000177698">
    <property type="component" value="Unassembled WGS sequence"/>
</dbReference>
<dbReference type="SUPFAM" id="SSF56784">
    <property type="entry name" value="HAD-like"/>
    <property type="match status" value="1"/>
</dbReference>
<gene>
    <name evidence="12" type="ORF">A2954_02595</name>
</gene>
<feature type="transmembrane region" description="Helical" evidence="10">
    <location>
        <begin position="690"/>
        <end position="710"/>
    </location>
</feature>
<dbReference type="SUPFAM" id="SSF81660">
    <property type="entry name" value="Metal cation-transporting ATPase, ATP-binding domain N"/>
    <property type="match status" value="1"/>
</dbReference>
<feature type="transmembrane region" description="Helical" evidence="10">
    <location>
        <begin position="212"/>
        <end position="230"/>
    </location>
</feature>
<evidence type="ECO:0000256" key="1">
    <source>
        <dbReference type="ARBA" id="ARBA00004141"/>
    </source>
</evidence>
<dbReference type="SFLD" id="SFLDF00027">
    <property type="entry name" value="p-type_atpase"/>
    <property type="match status" value="1"/>
</dbReference>
<proteinExistence type="inferred from homology"/>
<dbReference type="Pfam" id="PF00690">
    <property type="entry name" value="Cation_ATPase_N"/>
    <property type="match status" value="1"/>
</dbReference>
<keyword evidence="7" id="KW-1278">Translocase</keyword>
<sequence length="857" mass="94815">MKGLTSNEVEILLEKHGLNEIKEQRKKSIIVKFIEQFNNFLVILLIFAAALSFFVGETVDGVLILGIVILNALFGLYQEGKAEQAIAMLKKMTVTKIRVIRDGKEQEIDSRYLVPGDIIFIEEGTKIPADAKLLEVRNLEINEAALTGESLPVAKKIKDGLYMGTIVVKGRGFAEINSTGMKTKFGQIAKSIEMIEDSKTPLQKKLEGLTKVIGIFGITLSIIVFVLNYYQGAGHFSAFLLAISLAVAVVPEGLPAVMTITLAIGVKEMAKRKAIIRKLSAIEALGSITLIATDKTGTLTTNKMKVKEIFVDEKIYTEEKPPSLSNHPYSKMLMDGILCSTASLVYIHDHNTYDVLGDPTEGALLHLGHRMGLIPEMVRKEWKIIDEQPFDSITKRMSVLVEKIQDSKSKFLFSKGAPESILEICDSILIGERPQILTNSKIKYIEGMMEKWAKKGLRILAFSYKSQITISKKQINPKSQNSNLNSGKLELGTSQVFLGMVAIHDPPRPEVLEALKRTKQAGIKTVMITGDNEITAEAIGVSTGFINEGDEILTGKQLDEYSDEDLLKKLPNVKVFARTTPFHKSRIVKLYQKMGEIVAVTGDGVNDAIALKQADVGVAMGLVGTDVARETADMVITDDNFATIVNAIEEGRNIIKNLRNAVKYLLSCNVSEAFSLITGLILGIPNLFYAIQLLYINLVTDGIPALALAFSPREEHSMKQSPQKELELLSGFSKIYIFAVGVVATIIVLTSYFIFADGPVFRRTAAFSVLALIQSFIFVDLWLSHQSLRRHYKKLISGIFLVAFSVPFITQFLIIKIPLLAEIFKAETVSFNYYLTFVLLSSLVFLGTKSLRRLMGH</sequence>
<feature type="transmembrane region" description="Helical" evidence="10">
    <location>
        <begin position="37"/>
        <end position="55"/>
    </location>
</feature>
<name>A0A1F7IEY0_9BACT</name>
<evidence type="ECO:0000256" key="7">
    <source>
        <dbReference type="ARBA" id="ARBA00022967"/>
    </source>
</evidence>
<dbReference type="PRINTS" id="PR00119">
    <property type="entry name" value="CATATPASE"/>
</dbReference>
<dbReference type="SFLD" id="SFLDS00003">
    <property type="entry name" value="Haloacid_Dehalogenase"/>
    <property type="match status" value="1"/>
</dbReference>
<dbReference type="PROSITE" id="PS00154">
    <property type="entry name" value="ATPASE_E1_E2"/>
    <property type="match status" value="1"/>
</dbReference>
<dbReference type="FunFam" id="2.70.150.10:FF:000042">
    <property type="entry name" value="Plasma membrane ATPase"/>
    <property type="match status" value="1"/>
</dbReference>
<dbReference type="InterPro" id="IPR008250">
    <property type="entry name" value="ATPase_P-typ_transduc_dom_A_sf"/>
</dbReference>
<evidence type="ECO:0000256" key="4">
    <source>
        <dbReference type="ARBA" id="ARBA00022692"/>
    </source>
</evidence>
<feature type="transmembrane region" description="Helical" evidence="10">
    <location>
        <begin position="236"/>
        <end position="264"/>
    </location>
</feature>
<feature type="transmembrane region" description="Helical" evidence="10">
    <location>
        <begin position="731"/>
        <end position="755"/>
    </location>
</feature>
<dbReference type="EMBL" id="MGAG01000008">
    <property type="protein sequence ID" value="OGK41915.1"/>
    <property type="molecule type" value="Genomic_DNA"/>
</dbReference>
<evidence type="ECO:0000256" key="6">
    <source>
        <dbReference type="ARBA" id="ARBA00022840"/>
    </source>
</evidence>
<dbReference type="InterPro" id="IPR023299">
    <property type="entry name" value="ATPase_P-typ_cyto_dom_N"/>
</dbReference>